<dbReference type="AlphaFoldDB" id="M5RNP4"/>
<organism evidence="1 2">
    <name type="scientific">Rhodopirellula maiorica SM1</name>
    <dbReference type="NCBI Taxonomy" id="1265738"/>
    <lineage>
        <taxon>Bacteria</taxon>
        <taxon>Pseudomonadati</taxon>
        <taxon>Planctomycetota</taxon>
        <taxon>Planctomycetia</taxon>
        <taxon>Pirellulales</taxon>
        <taxon>Pirellulaceae</taxon>
        <taxon>Novipirellula</taxon>
    </lineage>
</organism>
<reference evidence="1 2" key="1">
    <citation type="journal article" date="2013" name="Mar. Genomics">
        <title>Expression of sulfatases in Rhodopirellula baltica and the diversity of sulfatases in the genus Rhodopirellula.</title>
        <authorList>
            <person name="Wegner C.E."/>
            <person name="Richter-Heitmann T."/>
            <person name="Klindworth A."/>
            <person name="Klockow C."/>
            <person name="Richter M."/>
            <person name="Achstetter T."/>
            <person name="Glockner F.O."/>
            <person name="Harder J."/>
        </authorList>
    </citation>
    <scope>NUCLEOTIDE SEQUENCE [LARGE SCALE GENOMIC DNA]</scope>
    <source>
        <strain evidence="1 2">SM1</strain>
    </source>
</reference>
<evidence type="ECO:0000313" key="2">
    <source>
        <dbReference type="Proteomes" id="UP000011991"/>
    </source>
</evidence>
<comment type="caution">
    <text evidence="1">The sequence shown here is derived from an EMBL/GenBank/DDBJ whole genome shotgun (WGS) entry which is preliminary data.</text>
</comment>
<dbReference type="PATRIC" id="fig|1265738.3.peg.6053"/>
<protein>
    <submittedName>
        <fullName evidence="1">Uncharacterized protein</fullName>
    </submittedName>
</protein>
<sequence>MRLLCYHTTDSAAKRFRFKRAEQAIARSLGAILPTHLAHPASECDRG</sequence>
<keyword evidence="2" id="KW-1185">Reference proteome</keyword>
<dbReference type="EMBL" id="ANOG01000878">
    <property type="protein sequence ID" value="EMI17012.1"/>
    <property type="molecule type" value="Genomic_DNA"/>
</dbReference>
<name>M5RNP4_9BACT</name>
<dbReference type="Proteomes" id="UP000011991">
    <property type="component" value="Unassembled WGS sequence"/>
</dbReference>
<proteinExistence type="predicted"/>
<accession>M5RNP4</accession>
<evidence type="ECO:0000313" key="1">
    <source>
        <dbReference type="EMBL" id="EMI17012.1"/>
    </source>
</evidence>
<gene>
    <name evidence="1" type="ORF">RMSM_06065</name>
</gene>